<keyword evidence="3" id="KW-1185">Reference proteome</keyword>
<evidence type="ECO:0000313" key="3">
    <source>
        <dbReference type="Proteomes" id="UP000694421"/>
    </source>
</evidence>
<feature type="signal peptide" evidence="1">
    <location>
        <begin position="1"/>
        <end position="23"/>
    </location>
</feature>
<accession>A0A8D0C974</accession>
<sequence length="69" mass="7620">FWQPSVWHCVLDLGLLVSAKTKCRENNNNAIVIGPQGQKPAGRQDHKETSECTIRVGNLPCQGRVLIPP</sequence>
<keyword evidence="1" id="KW-0732">Signal</keyword>
<organism evidence="2 3">
    <name type="scientific">Salvator merianae</name>
    <name type="common">Argentine black and white tegu</name>
    <name type="synonym">Tupinambis merianae</name>
    <dbReference type="NCBI Taxonomy" id="96440"/>
    <lineage>
        <taxon>Eukaryota</taxon>
        <taxon>Metazoa</taxon>
        <taxon>Chordata</taxon>
        <taxon>Craniata</taxon>
        <taxon>Vertebrata</taxon>
        <taxon>Euteleostomi</taxon>
        <taxon>Lepidosauria</taxon>
        <taxon>Squamata</taxon>
        <taxon>Bifurcata</taxon>
        <taxon>Unidentata</taxon>
        <taxon>Episquamata</taxon>
        <taxon>Laterata</taxon>
        <taxon>Teiioidea</taxon>
        <taxon>Teiidae</taxon>
        <taxon>Salvator</taxon>
    </lineage>
</organism>
<proteinExistence type="predicted"/>
<evidence type="ECO:0000313" key="2">
    <source>
        <dbReference type="Ensembl" id="ENSSMRP00000019025.1"/>
    </source>
</evidence>
<dbReference type="Ensembl" id="ENSSMRT00000022306.1">
    <property type="protein sequence ID" value="ENSSMRP00000019025.1"/>
    <property type="gene ID" value="ENSSMRG00000014829.1"/>
</dbReference>
<reference evidence="2" key="2">
    <citation type="submission" date="2025-09" db="UniProtKB">
        <authorList>
            <consortium name="Ensembl"/>
        </authorList>
    </citation>
    <scope>IDENTIFICATION</scope>
</reference>
<evidence type="ECO:0000256" key="1">
    <source>
        <dbReference type="SAM" id="SignalP"/>
    </source>
</evidence>
<name>A0A8D0C974_SALMN</name>
<reference evidence="2" key="1">
    <citation type="submission" date="2025-08" db="UniProtKB">
        <authorList>
            <consortium name="Ensembl"/>
        </authorList>
    </citation>
    <scope>IDENTIFICATION</scope>
</reference>
<dbReference type="Proteomes" id="UP000694421">
    <property type="component" value="Unplaced"/>
</dbReference>
<feature type="chain" id="PRO_5034191465" evidence="1">
    <location>
        <begin position="24"/>
        <end position="69"/>
    </location>
</feature>
<dbReference type="AlphaFoldDB" id="A0A8D0C974"/>
<protein>
    <submittedName>
        <fullName evidence="2">Uncharacterized protein</fullName>
    </submittedName>
</protein>